<evidence type="ECO:0000313" key="4">
    <source>
        <dbReference type="Proteomes" id="UP000663877"/>
    </source>
</evidence>
<dbReference type="Proteomes" id="UP000663832">
    <property type="component" value="Unassembled WGS sequence"/>
</dbReference>
<dbReference type="EMBL" id="CAJNOM010000537">
    <property type="protein sequence ID" value="CAF1490621.1"/>
    <property type="molecule type" value="Genomic_DNA"/>
</dbReference>
<dbReference type="EMBL" id="CAJNOI010000452">
    <property type="protein sequence ID" value="CAF1282625.1"/>
    <property type="molecule type" value="Genomic_DNA"/>
</dbReference>
<protein>
    <recommendedName>
        <fullName evidence="5">F-box domain-containing protein</fullName>
    </recommendedName>
</protein>
<dbReference type="Proteomes" id="UP000663877">
    <property type="component" value="Unassembled WGS sequence"/>
</dbReference>
<accession>A0A815C5S9</accession>
<gene>
    <name evidence="1" type="ORF">BJG266_LOCUS31290</name>
    <name evidence="2" type="ORF">QVE165_LOCUS42853</name>
</gene>
<keyword evidence="3" id="KW-1185">Reference proteome</keyword>
<dbReference type="SUPFAM" id="SSF52047">
    <property type="entry name" value="RNI-like"/>
    <property type="match status" value="1"/>
</dbReference>
<evidence type="ECO:0000313" key="3">
    <source>
        <dbReference type="Proteomes" id="UP000663832"/>
    </source>
</evidence>
<name>A0A815C5S9_9BILA</name>
<dbReference type="OrthoDB" id="9999350at2759"/>
<evidence type="ECO:0008006" key="5">
    <source>
        <dbReference type="Google" id="ProtNLM"/>
    </source>
</evidence>
<sequence>MSSIISISKFEDLSDDILMDIFDLLCPPVYIYHSFFNLNQRLNRIINDSRLLISLDLSHLINPLNFAYHCQIMLPNMSKQLISLRLSNEQNLYEQIKIFLLHLRLGNFHALRQLSLIQITFDQLRRMLADILSLNKLVRLHIDMFDGSGISSNELNLIANTLINKSNSIKFLHLRFNREFVISEIASSSLTHLTLDACASSDIPQLLSHCSNLTSLTIKVEQSRRRYPLFNITNCDQQLPRHNLSSVICSSLTSFSIDINDLTLSDIKYFLSSMPYLDYFRIEGLTYDIDFSKGDLWEKIFENQTKKLKQFDMTGLRIWLGNNADDDDDNLNLINQINHSFGSSHKYWGKYWSVYQTHKLRPNHVNLTLHAKNL</sequence>
<reference evidence="1" key="1">
    <citation type="submission" date="2021-02" db="EMBL/GenBank/DDBJ databases">
        <authorList>
            <person name="Nowell W R."/>
        </authorList>
    </citation>
    <scope>NUCLEOTIDE SEQUENCE</scope>
</reference>
<comment type="caution">
    <text evidence="1">The sequence shown here is derived from an EMBL/GenBank/DDBJ whole genome shotgun (WGS) entry which is preliminary data.</text>
</comment>
<proteinExistence type="predicted"/>
<dbReference type="AlphaFoldDB" id="A0A815C5S9"/>
<organism evidence="1 4">
    <name type="scientific">Adineta steineri</name>
    <dbReference type="NCBI Taxonomy" id="433720"/>
    <lineage>
        <taxon>Eukaryota</taxon>
        <taxon>Metazoa</taxon>
        <taxon>Spiralia</taxon>
        <taxon>Gnathifera</taxon>
        <taxon>Rotifera</taxon>
        <taxon>Eurotatoria</taxon>
        <taxon>Bdelloidea</taxon>
        <taxon>Adinetida</taxon>
        <taxon>Adinetidae</taxon>
        <taxon>Adineta</taxon>
    </lineage>
</organism>
<evidence type="ECO:0000313" key="1">
    <source>
        <dbReference type="EMBL" id="CAF1282625.1"/>
    </source>
</evidence>
<evidence type="ECO:0000313" key="2">
    <source>
        <dbReference type="EMBL" id="CAF1490621.1"/>
    </source>
</evidence>